<dbReference type="CDD" id="cd05466">
    <property type="entry name" value="PBP2_LTTR_substrate"/>
    <property type="match status" value="1"/>
</dbReference>
<dbReference type="Proteomes" id="UP000463388">
    <property type="component" value="Unassembled WGS sequence"/>
</dbReference>
<keyword evidence="7" id="KW-1185">Reference proteome</keyword>
<dbReference type="PANTHER" id="PTHR30346">
    <property type="entry name" value="TRANSCRIPTIONAL DUAL REGULATOR HCAR-RELATED"/>
    <property type="match status" value="1"/>
</dbReference>
<dbReference type="GO" id="GO:0032993">
    <property type="term" value="C:protein-DNA complex"/>
    <property type="evidence" value="ECO:0007669"/>
    <property type="project" value="TreeGrafter"/>
</dbReference>
<dbReference type="Gene3D" id="1.10.10.10">
    <property type="entry name" value="Winged helix-like DNA-binding domain superfamily/Winged helix DNA-binding domain"/>
    <property type="match status" value="1"/>
</dbReference>
<organism evidence="6 7">
    <name type="scientific">Adlercreutzia mucosicola</name>
    <dbReference type="NCBI Taxonomy" id="580026"/>
    <lineage>
        <taxon>Bacteria</taxon>
        <taxon>Bacillati</taxon>
        <taxon>Actinomycetota</taxon>
        <taxon>Coriobacteriia</taxon>
        <taxon>Eggerthellales</taxon>
        <taxon>Eggerthellaceae</taxon>
        <taxon>Adlercreutzia</taxon>
    </lineage>
</organism>
<feature type="domain" description="HTH lysR-type" evidence="5">
    <location>
        <begin position="1"/>
        <end position="58"/>
    </location>
</feature>
<name>A0A6N8JPB3_9ACTN</name>
<dbReference type="OrthoDB" id="4131546at2"/>
<dbReference type="InterPro" id="IPR036390">
    <property type="entry name" value="WH_DNA-bd_sf"/>
</dbReference>
<sequence>MRIEALALFLSVAQHRSISCAARQHYISQQGASAMIKSLEQELEVSLFDRTPTGLQLTGAGQAIAKEAAGVLAAYRRVQIAAALGAEGTPAAPLTIVTMPFVTNRLDSLFSEYESMVPGVRLRIVERSLADIIETSEADDSGALYLIALPSFMDAEQCQVGDRFRPLVSCELMAACSRMHPWADRDFVTADELCETALACYNEEFLGHILGHMTRGGRPNVQLRTSNLAMIGRAVAAGEMVTFTDSLSVFLDRPNPDTVVVPIRDGVTLSVGVLGVPEQGSPAARFARFFERYLATSCASYMARHWSGRETATVGAGASA</sequence>
<dbReference type="EMBL" id="WSRR01000010">
    <property type="protein sequence ID" value="MVX60977.1"/>
    <property type="molecule type" value="Genomic_DNA"/>
</dbReference>
<dbReference type="PROSITE" id="PS50931">
    <property type="entry name" value="HTH_LYSR"/>
    <property type="match status" value="1"/>
</dbReference>
<dbReference type="GO" id="GO:0003700">
    <property type="term" value="F:DNA-binding transcription factor activity"/>
    <property type="evidence" value="ECO:0007669"/>
    <property type="project" value="InterPro"/>
</dbReference>
<dbReference type="InterPro" id="IPR005119">
    <property type="entry name" value="LysR_subst-bd"/>
</dbReference>
<dbReference type="InterPro" id="IPR036388">
    <property type="entry name" value="WH-like_DNA-bd_sf"/>
</dbReference>
<reference evidence="6 7" key="1">
    <citation type="submission" date="2019-12" db="EMBL/GenBank/DDBJ databases">
        <title>Microbes associate with the intestines of laboratory mice.</title>
        <authorList>
            <person name="Navarre W."/>
            <person name="Wong E."/>
        </authorList>
    </citation>
    <scope>NUCLEOTIDE SEQUENCE [LARGE SCALE GENOMIC DNA]</scope>
    <source>
        <strain evidence="6 7">NM66_B29</strain>
    </source>
</reference>
<dbReference type="SUPFAM" id="SSF46785">
    <property type="entry name" value="Winged helix' DNA-binding domain"/>
    <property type="match status" value="1"/>
</dbReference>
<evidence type="ECO:0000259" key="5">
    <source>
        <dbReference type="PROSITE" id="PS50931"/>
    </source>
</evidence>
<keyword evidence="4" id="KW-0804">Transcription</keyword>
<dbReference type="InterPro" id="IPR000847">
    <property type="entry name" value="LysR_HTH_N"/>
</dbReference>
<dbReference type="Pfam" id="PF03466">
    <property type="entry name" value="LysR_substrate"/>
    <property type="match status" value="1"/>
</dbReference>
<proteinExistence type="inferred from homology"/>
<evidence type="ECO:0000256" key="1">
    <source>
        <dbReference type="ARBA" id="ARBA00009437"/>
    </source>
</evidence>
<evidence type="ECO:0000313" key="6">
    <source>
        <dbReference type="EMBL" id="MVX60977.1"/>
    </source>
</evidence>
<dbReference type="GO" id="GO:0003677">
    <property type="term" value="F:DNA binding"/>
    <property type="evidence" value="ECO:0007669"/>
    <property type="project" value="UniProtKB-KW"/>
</dbReference>
<keyword evidence="3" id="KW-0238">DNA-binding</keyword>
<evidence type="ECO:0000256" key="2">
    <source>
        <dbReference type="ARBA" id="ARBA00023015"/>
    </source>
</evidence>
<dbReference type="AlphaFoldDB" id="A0A6N8JPB3"/>
<dbReference type="Pfam" id="PF00126">
    <property type="entry name" value="HTH_1"/>
    <property type="match status" value="1"/>
</dbReference>
<evidence type="ECO:0000256" key="3">
    <source>
        <dbReference type="ARBA" id="ARBA00023125"/>
    </source>
</evidence>
<comment type="caution">
    <text evidence="6">The sequence shown here is derived from an EMBL/GenBank/DDBJ whole genome shotgun (WGS) entry which is preliminary data.</text>
</comment>
<gene>
    <name evidence="6" type="ORF">GKZ27_05835</name>
</gene>
<dbReference type="PANTHER" id="PTHR30346:SF0">
    <property type="entry name" value="HCA OPERON TRANSCRIPTIONAL ACTIVATOR HCAR"/>
    <property type="match status" value="1"/>
</dbReference>
<dbReference type="Gene3D" id="3.40.190.10">
    <property type="entry name" value="Periplasmic binding protein-like II"/>
    <property type="match status" value="2"/>
</dbReference>
<keyword evidence="2" id="KW-0805">Transcription regulation</keyword>
<dbReference type="SUPFAM" id="SSF53850">
    <property type="entry name" value="Periplasmic binding protein-like II"/>
    <property type="match status" value="1"/>
</dbReference>
<evidence type="ECO:0000313" key="7">
    <source>
        <dbReference type="Proteomes" id="UP000463388"/>
    </source>
</evidence>
<accession>A0A6N8JPB3</accession>
<comment type="similarity">
    <text evidence="1">Belongs to the LysR transcriptional regulatory family.</text>
</comment>
<evidence type="ECO:0000256" key="4">
    <source>
        <dbReference type="ARBA" id="ARBA00023163"/>
    </source>
</evidence>
<protein>
    <submittedName>
        <fullName evidence="6">LysR family transcriptional regulator</fullName>
    </submittedName>
</protein>
<dbReference type="RefSeq" id="WP_160345830.1">
    <property type="nucleotide sequence ID" value="NZ_WSRR01000010.1"/>
</dbReference>